<organism evidence="1 2">
    <name type="scientific">Irpex rosettiformis</name>
    <dbReference type="NCBI Taxonomy" id="378272"/>
    <lineage>
        <taxon>Eukaryota</taxon>
        <taxon>Fungi</taxon>
        <taxon>Dikarya</taxon>
        <taxon>Basidiomycota</taxon>
        <taxon>Agaricomycotina</taxon>
        <taxon>Agaricomycetes</taxon>
        <taxon>Polyporales</taxon>
        <taxon>Irpicaceae</taxon>
        <taxon>Irpex</taxon>
    </lineage>
</organism>
<protein>
    <submittedName>
        <fullName evidence="1">Uncharacterized protein</fullName>
    </submittedName>
</protein>
<accession>A0ACB8U445</accession>
<evidence type="ECO:0000313" key="2">
    <source>
        <dbReference type="Proteomes" id="UP001055072"/>
    </source>
</evidence>
<gene>
    <name evidence="1" type="ORF">BDY19DRAFT_125391</name>
</gene>
<evidence type="ECO:0000313" key="1">
    <source>
        <dbReference type="EMBL" id="KAI0089113.1"/>
    </source>
</evidence>
<dbReference type="EMBL" id="MU274911">
    <property type="protein sequence ID" value="KAI0089113.1"/>
    <property type="molecule type" value="Genomic_DNA"/>
</dbReference>
<name>A0ACB8U445_9APHY</name>
<sequence length="358" mass="39213">MNDDLDFGSSVWGTSERLAISVPAASFSEPSPAPSSSRSGFDDFDDFGTPAETVLASGDEGDDDFGDFGDFGEVAEVQDGSVFEPEPFEESIPTPRALGDWTPLRLDPFPSKQELRRQIDNILDPLWSGDDPSHFTDDPIRQVEGLNQTLVTPASRQLYDVLLPATQPTFRPVNWTRSRIRRQHLIELGIPVNLDEVLPRAVTKLPTLEIHTRPTSAPPLPRSATPRPTPAVAAAAVAASQAGTPRSGTPQPGVRNTALATAQLRLGPKPEIDEQKITSLLNIDTDNLLLLPASRLERYLEDFRLQTANTSALLTYLLQTRDALQQDSETYNKLIGELVGEAQKIKTGRRAVSRQSTR</sequence>
<dbReference type="Proteomes" id="UP001055072">
    <property type="component" value="Unassembled WGS sequence"/>
</dbReference>
<reference evidence="1" key="1">
    <citation type="journal article" date="2021" name="Environ. Microbiol.">
        <title>Gene family expansions and transcriptome signatures uncover fungal adaptations to wood decay.</title>
        <authorList>
            <person name="Hage H."/>
            <person name="Miyauchi S."/>
            <person name="Viragh M."/>
            <person name="Drula E."/>
            <person name="Min B."/>
            <person name="Chaduli D."/>
            <person name="Navarro D."/>
            <person name="Favel A."/>
            <person name="Norest M."/>
            <person name="Lesage-Meessen L."/>
            <person name="Balint B."/>
            <person name="Merenyi Z."/>
            <person name="de Eugenio L."/>
            <person name="Morin E."/>
            <person name="Martinez A.T."/>
            <person name="Baldrian P."/>
            <person name="Stursova M."/>
            <person name="Martinez M.J."/>
            <person name="Novotny C."/>
            <person name="Magnuson J.K."/>
            <person name="Spatafora J.W."/>
            <person name="Maurice S."/>
            <person name="Pangilinan J."/>
            <person name="Andreopoulos W."/>
            <person name="LaButti K."/>
            <person name="Hundley H."/>
            <person name="Na H."/>
            <person name="Kuo A."/>
            <person name="Barry K."/>
            <person name="Lipzen A."/>
            <person name="Henrissat B."/>
            <person name="Riley R."/>
            <person name="Ahrendt S."/>
            <person name="Nagy L.G."/>
            <person name="Grigoriev I.V."/>
            <person name="Martin F."/>
            <person name="Rosso M.N."/>
        </authorList>
    </citation>
    <scope>NUCLEOTIDE SEQUENCE</scope>
    <source>
        <strain evidence="1">CBS 384.51</strain>
    </source>
</reference>
<keyword evidence="2" id="KW-1185">Reference proteome</keyword>
<proteinExistence type="predicted"/>
<comment type="caution">
    <text evidence="1">The sequence shown here is derived from an EMBL/GenBank/DDBJ whole genome shotgun (WGS) entry which is preliminary data.</text>
</comment>